<dbReference type="EMBL" id="CM042016">
    <property type="protein sequence ID" value="KAI3700064.1"/>
    <property type="molecule type" value="Genomic_DNA"/>
</dbReference>
<name>A0ACB8ZQ12_CICIN</name>
<sequence>MCATSARSRTRFTPSILFLLQATTTQHHKSQLLSMLKPWIVPYCIFRCLPETLATSPSLYLSISRSPENHNPRNQTTGYSNLKKEWLKAKRFRLNTILTQSGMPIWIWVFADSYTPLPPAFLRAYSSSISSPVMHWASVAFGAGVGIGSAYSECSHKFNEA</sequence>
<evidence type="ECO:0000313" key="2">
    <source>
        <dbReference type="Proteomes" id="UP001055811"/>
    </source>
</evidence>
<evidence type="ECO:0000313" key="1">
    <source>
        <dbReference type="EMBL" id="KAI3700064.1"/>
    </source>
</evidence>
<comment type="caution">
    <text evidence="1">The sequence shown here is derived from an EMBL/GenBank/DDBJ whole genome shotgun (WGS) entry which is preliminary data.</text>
</comment>
<organism evidence="1 2">
    <name type="scientific">Cichorium intybus</name>
    <name type="common">Chicory</name>
    <dbReference type="NCBI Taxonomy" id="13427"/>
    <lineage>
        <taxon>Eukaryota</taxon>
        <taxon>Viridiplantae</taxon>
        <taxon>Streptophyta</taxon>
        <taxon>Embryophyta</taxon>
        <taxon>Tracheophyta</taxon>
        <taxon>Spermatophyta</taxon>
        <taxon>Magnoliopsida</taxon>
        <taxon>eudicotyledons</taxon>
        <taxon>Gunneridae</taxon>
        <taxon>Pentapetalae</taxon>
        <taxon>asterids</taxon>
        <taxon>campanulids</taxon>
        <taxon>Asterales</taxon>
        <taxon>Asteraceae</taxon>
        <taxon>Cichorioideae</taxon>
        <taxon>Cichorieae</taxon>
        <taxon>Cichoriinae</taxon>
        <taxon>Cichorium</taxon>
    </lineage>
</organism>
<reference evidence="1 2" key="2">
    <citation type="journal article" date="2022" name="Mol. Ecol. Resour.">
        <title>The genomes of chicory, endive, great burdock and yacon provide insights into Asteraceae paleo-polyploidization history and plant inulin production.</title>
        <authorList>
            <person name="Fan W."/>
            <person name="Wang S."/>
            <person name="Wang H."/>
            <person name="Wang A."/>
            <person name="Jiang F."/>
            <person name="Liu H."/>
            <person name="Zhao H."/>
            <person name="Xu D."/>
            <person name="Zhang Y."/>
        </authorList>
    </citation>
    <scope>NUCLEOTIDE SEQUENCE [LARGE SCALE GENOMIC DNA]</scope>
    <source>
        <strain evidence="2">cv. Punajuju</strain>
        <tissue evidence="1">Leaves</tissue>
    </source>
</reference>
<protein>
    <submittedName>
        <fullName evidence="1">Uncharacterized protein</fullName>
    </submittedName>
</protein>
<keyword evidence="2" id="KW-1185">Reference proteome</keyword>
<reference evidence="2" key="1">
    <citation type="journal article" date="2022" name="Mol. Ecol. Resour.">
        <title>The genomes of chicory, endive, great burdock and yacon provide insights into Asteraceae palaeo-polyploidization history and plant inulin production.</title>
        <authorList>
            <person name="Fan W."/>
            <person name="Wang S."/>
            <person name="Wang H."/>
            <person name="Wang A."/>
            <person name="Jiang F."/>
            <person name="Liu H."/>
            <person name="Zhao H."/>
            <person name="Xu D."/>
            <person name="Zhang Y."/>
        </authorList>
    </citation>
    <scope>NUCLEOTIDE SEQUENCE [LARGE SCALE GENOMIC DNA]</scope>
    <source>
        <strain evidence="2">cv. Punajuju</strain>
    </source>
</reference>
<proteinExistence type="predicted"/>
<accession>A0ACB8ZQ12</accession>
<gene>
    <name evidence="1" type="ORF">L2E82_44679</name>
</gene>
<dbReference type="Proteomes" id="UP001055811">
    <property type="component" value="Linkage Group LG08"/>
</dbReference>